<keyword evidence="8" id="KW-1185">Reference proteome</keyword>
<dbReference type="Proteomes" id="UP000242886">
    <property type="component" value="Chromosome SDENCHOL"/>
</dbReference>
<evidence type="ECO:0000256" key="2">
    <source>
        <dbReference type="ARBA" id="ARBA00022475"/>
    </source>
</evidence>
<evidence type="ECO:0000313" key="8">
    <source>
        <dbReference type="Proteomes" id="UP000242886"/>
    </source>
</evidence>
<proteinExistence type="predicted"/>
<protein>
    <recommendedName>
        <fullName evidence="9">Cytochrome C oxidase subunit IV</fullName>
    </recommendedName>
</protein>
<feature type="transmembrane region" description="Helical" evidence="6">
    <location>
        <begin position="7"/>
        <end position="24"/>
    </location>
</feature>
<evidence type="ECO:0000256" key="1">
    <source>
        <dbReference type="ARBA" id="ARBA00004651"/>
    </source>
</evidence>
<dbReference type="Pfam" id="PF03626">
    <property type="entry name" value="COX4_pro"/>
    <property type="match status" value="1"/>
</dbReference>
<feature type="transmembrane region" description="Helical" evidence="6">
    <location>
        <begin position="30"/>
        <end position="49"/>
    </location>
</feature>
<feature type="transmembrane region" description="Helical" evidence="6">
    <location>
        <begin position="61"/>
        <end position="83"/>
    </location>
</feature>
<keyword evidence="2" id="KW-1003">Cell membrane</keyword>
<accession>A0A7Z7HSK4</accession>
<evidence type="ECO:0000256" key="6">
    <source>
        <dbReference type="SAM" id="Phobius"/>
    </source>
</evidence>
<gene>
    <name evidence="7" type="ORF">SDENCHOL_20653</name>
</gene>
<sequence>MKTRTLDLTFAALMVITFIMWQIGEHHGQGPLVAGVLLALAGIKGWWVADEFMGLRHAAMHWRLILLLWLIIVVLGIGIAYYFSLG</sequence>
<dbReference type="AlphaFoldDB" id="A0A7Z7HSK4"/>
<evidence type="ECO:0000256" key="5">
    <source>
        <dbReference type="ARBA" id="ARBA00023136"/>
    </source>
</evidence>
<dbReference type="RefSeq" id="WP_154717130.1">
    <property type="nucleotide sequence ID" value="NZ_LT837803.1"/>
</dbReference>
<keyword evidence="4 6" id="KW-1133">Transmembrane helix</keyword>
<comment type="subcellular location">
    <subcellularLocation>
        <location evidence="1">Cell membrane</location>
        <topology evidence="1">Multi-pass membrane protein</topology>
    </subcellularLocation>
</comment>
<dbReference type="EMBL" id="LT837803">
    <property type="protein sequence ID" value="SMB28569.1"/>
    <property type="molecule type" value="Genomic_DNA"/>
</dbReference>
<evidence type="ECO:0000256" key="3">
    <source>
        <dbReference type="ARBA" id="ARBA00022692"/>
    </source>
</evidence>
<keyword evidence="5 6" id="KW-0472">Membrane</keyword>
<evidence type="ECO:0008006" key="9">
    <source>
        <dbReference type="Google" id="ProtNLM"/>
    </source>
</evidence>
<name>A0A7Z7HSK4_9PROT</name>
<keyword evidence="3 6" id="KW-0812">Transmembrane</keyword>
<organism evidence="7 8">
    <name type="scientific">Sterolibacterium denitrificans</name>
    <dbReference type="NCBI Taxonomy" id="157592"/>
    <lineage>
        <taxon>Bacteria</taxon>
        <taxon>Pseudomonadati</taxon>
        <taxon>Pseudomonadota</taxon>
        <taxon>Betaproteobacteria</taxon>
        <taxon>Nitrosomonadales</taxon>
        <taxon>Sterolibacteriaceae</taxon>
        <taxon>Sterolibacterium</taxon>
    </lineage>
</organism>
<reference evidence="7" key="1">
    <citation type="submission" date="2017-03" db="EMBL/GenBank/DDBJ databases">
        <authorList>
            <consortium name="AG Boll"/>
        </authorList>
    </citation>
    <scope>NUCLEOTIDE SEQUENCE [LARGE SCALE GENOMIC DNA]</scope>
    <source>
        <strain evidence="7">Chol</strain>
    </source>
</reference>
<evidence type="ECO:0000313" key="7">
    <source>
        <dbReference type="EMBL" id="SMB28569.1"/>
    </source>
</evidence>
<dbReference type="GO" id="GO:0005886">
    <property type="term" value="C:plasma membrane"/>
    <property type="evidence" value="ECO:0007669"/>
    <property type="project" value="UniProtKB-SubCell"/>
</dbReference>
<evidence type="ECO:0000256" key="4">
    <source>
        <dbReference type="ARBA" id="ARBA00022989"/>
    </source>
</evidence>
<dbReference type="InterPro" id="IPR005171">
    <property type="entry name" value="Cyt_c_oxidase_su4_prok"/>
</dbReference>